<dbReference type="PANTHER" id="PTHR37490">
    <property type="entry name" value="EXPRESSED PROTEIN"/>
    <property type="match status" value="1"/>
</dbReference>
<organism evidence="2 3">
    <name type="scientific">Cyphellophora attinorum</name>
    <dbReference type="NCBI Taxonomy" id="1664694"/>
    <lineage>
        <taxon>Eukaryota</taxon>
        <taxon>Fungi</taxon>
        <taxon>Dikarya</taxon>
        <taxon>Ascomycota</taxon>
        <taxon>Pezizomycotina</taxon>
        <taxon>Eurotiomycetes</taxon>
        <taxon>Chaetothyriomycetidae</taxon>
        <taxon>Chaetothyriales</taxon>
        <taxon>Cyphellophoraceae</taxon>
        <taxon>Cyphellophora</taxon>
    </lineage>
</organism>
<dbReference type="RefSeq" id="XP_018005097.1">
    <property type="nucleotide sequence ID" value="XM_018142453.1"/>
</dbReference>
<accession>A0A0N1HG89</accession>
<dbReference type="AlphaFoldDB" id="A0A0N1HG89"/>
<dbReference type="VEuPathDB" id="FungiDB:AB675_2479"/>
<dbReference type="EMBL" id="LFJN01000002">
    <property type="protein sequence ID" value="KPI45134.1"/>
    <property type="molecule type" value="Genomic_DNA"/>
</dbReference>
<gene>
    <name evidence="2" type="ORF">AB675_2479</name>
</gene>
<sequence length="387" mass="43938">MPVQKGLTLVGLLSISFVVSIIYLFRGSHAGFGFENDDPNINWPVKEPGHEWTKHVVVAKMSYEDRFSSWLETGDLHGAIPKVYIADDPSAPLSVPANKGHEAMVYLTYLIDHYDALPDVAVFMHAHQNSWHQDGLLEYDALEMLKRLSPEAVTREGYRNLRCEWNPGCPAWIHPKAFQYADSPRPEEPGVADAWAQLFPSTPVPDIIAQPCCGQFALSKQRMLSIPKARYQVFRDWLLKTDLGDDISGRVFEYLWAYIFTAKPVFCPDMRKCYCDGYGVCFLDDKSFDHWFKLRWEWQQLEKQLRDWKIVAAGKVSSDRAGTLPAAEIKELEKTVPLTGLGQQLADEMNELQRQMDEKRLAAIAAGDDPAVRAKVAGRKWKEGDGF</sequence>
<protein>
    <submittedName>
        <fullName evidence="2">Uncharacterized protein</fullName>
    </submittedName>
</protein>
<comment type="caution">
    <text evidence="2">The sequence shown here is derived from an EMBL/GenBank/DDBJ whole genome shotgun (WGS) entry which is preliminary data.</text>
</comment>
<dbReference type="PANTHER" id="PTHR37490:SF3">
    <property type="entry name" value="DUF3431 DOMAIN CONTAINING PROTEIN"/>
    <property type="match status" value="1"/>
</dbReference>
<keyword evidence="1" id="KW-0472">Membrane</keyword>
<evidence type="ECO:0000313" key="2">
    <source>
        <dbReference type="EMBL" id="KPI45134.1"/>
    </source>
</evidence>
<evidence type="ECO:0000256" key="1">
    <source>
        <dbReference type="SAM" id="Phobius"/>
    </source>
</evidence>
<dbReference type="InterPro" id="IPR021838">
    <property type="entry name" value="DUF3431"/>
</dbReference>
<keyword evidence="1" id="KW-0812">Transmembrane</keyword>
<dbReference type="Proteomes" id="UP000038010">
    <property type="component" value="Unassembled WGS sequence"/>
</dbReference>
<dbReference type="Pfam" id="PF11913">
    <property type="entry name" value="DUF3431"/>
    <property type="match status" value="1"/>
</dbReference>
<dbReference type="OrthoDB" id="426718at2759"/>
<name>A0A0N1HG89_9EURO</name>
<keyword evidence="1" id="KW-1133">Transmembrane helix</keyword>
<dbReference type="GeneID" id="28734333"/>
<reference evidence="2 3" key="1">
    <citation type="submission" date="2015-06" db="EMBL/GenBank/DDBJ databases">
        <title>Draft genome of the ant-associated black yeast Phialophora attae CBS 131958.</title>
        <authorList>
            <person name="Moreno L.F."/>
            <person name="Stielow B.J."/>
            <person name="de Hoog S."/>
            <person name="Vicente V.A."/>
            <person name="Weiss V.A."/>
            <person name="de Vries M."/>
            <person name="Cruz L.M."/>
            <person name="Souza E.M."/>
        </authorList>
    </citation>
    <scope>NUCLEOTIDE SEQUENCE [LARGE SCALE GENOMIC DNA]</scope>
    <source>
        <strain evidence="2 3">CBS 131958</strain>
    </source>
</reference>
<feature type="transmembrane region" description="Helical" evidence="1">
    <location>
        <begin position="6"/>
        <end position="25"/>
    </location>
</feature>
<keyword evidence="3" id="KW-1185">Reference proteome</keyword>
<evidence type="ECO:0000313" key="3">
    <source>
        <dbReference type="Proteomes" id="UP000038010"/>
    </source>
</evidence>
<proteinExistence type="predicted"/>